<evidence type="ECO:0000313" key="4">
    <source>
        <dbReference type="Proteomes" id="UP001212997"/>
    </source>
</evidence>
<dbReference type="AlphaFoldDB" id="A0AAD5UUJ6"/>
<feature type="compositionally biased region" description="Polar residues" evidence="1">
    <location>
        <begin position="440"/>
        <end position="457"/>
    </location>
</feature>
<organism evidence="3 4">
    <name type="scientific">Meripilus lineatus</name>
    <dbReference type="NCBI Taxonomy" id="2056292"/>
    <lineage>
        <taxon>Eukaryota</taxon>
        <taxon>Fungi</taxon>
        <taxon>Dikarya</taxon>
        <taxon>Basidiomycota</taxon>
        <taxon>Agaricomycotina</taxon>
        <taxon>Agaricomycetes</taxon>
        <taxon>Polyporales</taxon>
        <taxon>Meripilaceae</taxon>
        <taxon>Meripilus</taxon>
    </lineage>
</organism>
<keyword evidence="2" id="KW-1133">Transmembrane helix</keyword>
<evidence type="ECO:0000256" key="1">
    <source>
        <dbReference type="SAM" id="MobiDB-lite"/>
    </source>
</evidence>
<gene>
    <name evidence="3" type="ORF">NLI96_g12131</name>
</gene>
<proteinExistence type="predicted"/>
<feature type="compositionally biased region" description="Polar residues" evidence="1">
    <location>
        <begin position="522"/>
        <end position="532"/>
    </location>
</feature>
<dbReference type="EMBL" id="JANAWD010000940">
    <property type="protein sequence ID" value="KAJ3474982.1"/>
    <property type="molecule type" value="Genomic_DNA"/>
</dbReference>
<reference evidence="3" key="1">
    <citation type="submission" date="2022-07" db="EMBL/GenBank/DDBJ databases">
        <title>Genome Sequence of Physisporinus lineatus.</title>
        <authorList>
            <person name="Buettner E."/>
        </authorList>
    </citation>
    <scope>NUCLEOTIDE SEQUENCE</scope>
    <source>
        <strain evidence="3">VT162</strain>
    </source>
</reference>
<feature type="region of interest" description="Disordered" evidence="1">
    <location>
        <begin position="742"/>
        <end position="773"/>
    </location>
</feature>
<feature type="transmembrane region" description="Helical" evidence="2">
    <location>
        <begin position="698"/>
        <end position="717"/>
    </location>
</feature>
<feature type="compositionally biased region" description="Polar residues" evidence="1">
    <location>
        <begin position="558"/>
        <end position="569"/>
    </location>
</feature>
<feature type="compositionally biased region" description="Low complexity" evidence="1">
    <location>
        <begin position="481"/>
        <end position="498"/>
    </location>
</feature>
<evidence type="ECO:0000313" key="3">
    <source>
        <dbReference type="EMBL" id="KAJ3474982.1"/>
    </source>
</evidence>
<feature type="compositionally biased region" description="Pro residues" evidence="1">
    <location>
        <begin position="359"/>
        <end position="374"/>
    </location>
</feature>
<feature type="compositionally biased region" description="Pro residues" evidence="1">
    <location>
        <begin position="395"/>
        <end position="413"/>
    </location>
</feature>
<accession>A0AAD5UUJ6</accession>
<dbReference type="Proteomes" id="UP001212997">
    <property type="component" value="Unassembled WGS sequence"/>
</dbReference>
<protein>
    <submittedName>
        <fullName evidence="3">Uncharacterized protein</fullName>
    </submittedName>
</protein>
<feature type="region of interest" description="Disordered" evidence="1">
    <location>
        <begin position="329"/>
        <end position="582"/>
    </location>
</feature>
<sequence>MAKDSTQPKQPPGRPAWARGSKFKLLESHLTDWEQARAQKRVSAFYDRITTLFVVMYGYDLPLKQDGLRLCEEDEVNIDAAPTVEGLTQAEALARSKYHKKVRDILMQWYLHHGQAVKKNKNSRLAEVLLDDVAILKPRKKVNVRLYQKQNWKERIKPRFDLEWAALKVEREEKMKRGEEVNKERADRYGLMQHIVQDMWDNESDEVKAGVDLEIEEDYQKQVEAKEKFDQGPQNGDDYDVSLLEMAPTIQSVADLLYRRLGLVVAIFFAGPSAELNGDISVKSVHTGHTTGVNPMIWPDYDPDFDKIESSMVRFAANCYTQSQRAALTMRHGQGSEDLDLPSSVPSSSSEGISSVPSVPQPISTPPPVPPTTPLPAARDTPVQPIQPPASSLVNPPPQAVPQAQPTPAPPQSVPQAQPTPTNPPPQSVPQVQPTPANPPAQSVPQVQPTPASSQPGPGTDQIDAPTQASGETGVSLSDSATPAPQAPAKVVPSAVAARKPRWVRGAAPGHPPNVGTPPATPSVQVTTTSTAPPREGLGNPNTETPAPTLAPAGGLSGTESTAHPSTPQAGEPPASTAAAVDPKGLEGFSRDIQATFRVITQPDGLGKEWDDLVMAWIAFERSGFKCSHSRLPDVKQPRAFTAWFGQGRKTDPAINVTKFGEELTQWWQEIRPASLKRKNSVVPDEEWMPIKIRGKNGMYLVLIGLLWWYQAFSALANNSAEKKKWKALIGEVNRAFTCWAEPPKESSDPINAGQKRGRSGAGSAAPARKRRK</sequence>
<feature type="compositionally biased region" description="Pro residues" evidence="1">
    <location>
        <begin position="510"/>
        <end position="521"/>
    </location>
</feature>
<keyword evidence="2" id="KW-0472">Membrane</keyword>
<keyword evidence="2" id="KW-0812">Transmembrane</keyword>
<name>A0AAD5UUJ6_9APHY</name>
<feature type="compositionally biased region" description="Polar residues" evidence="1">
    <location>
        <begin position="465"/>
        <end position="480"/>
    </location>
</feature>
<evidence type="ECO:0000256" key="2">
    <source>
        <dbReference type="SAM" id="Phobius"/>
    </source>
</evidence>
<feature type="compositionally biased region" description="Low complexity" evidence="1">
    <location>
        <begin position="342"/>
        <end position="358"/>
    </location>
</feature>
<comment type="caution">
    <text evidence="3">The sequence shown here is derived from an EMBL/GenBank/DDBJ whole genome shotgun (WGS) entry which is preliminary data.</text>
</comment>
<keyword evidence="4" id="KW-1185">Reference proteome</keyword>